<protein>
    <submittedName>
        <fullName evidence="1">Uncharacterized protein</fullName>
    </submittedName>
</protein>
<organism evidence="1 2">
    <name type="scientific">Roseivirga thermotolerans</name>
    <dbReference type="NCBI Taxonomy" id="1758176"/>
    <lineage>
        <taxon>Bacteria</taxon>
        <taxon>Pseudomonadati</taxon>
        <taxon>Bacteroidota</taxon>
        <taxon>Cytophagia</taxon>
        <taxon>Cytophagales</taxon>
        <taxon>Roseivirgaceae</taxon>
        <taxon>Roseivirga</taxon>
    </lineage>
</organism>
<reference evidence="2" key="1">
    <citation type="journal article" date="2019" name="Int. J. Syst. Evol. Microbiol.">
        <title>The Global Catalogue of Microorganisms (GCM) 10K type strain sequencing project: providing services to taxonomists for standard genome sequencing and annotation.</title>
        <authorList>
            <consortium name="The Broad Institute Genomics Platform"/>
            <consortium name="The Broad Institute Genome Sequencing Center for Infectious Disease"/>
            <person name="Wu L."/>
            <person name="Ma J."/>
        </authorList>
    </citation>
    <scope>NUCLEOTIDE SEQUENCE [LARGE SCALE GENOMIC DNA]</scope>
    <source>
        <strain evidence="2">CGMCC 1.15111</strain>
    </source>
</reference>
<evidence type="ECO:0000313" key="1">
    <source>
        <dbReference type="EMBL" id="GHE73741.1"/>
    </source>
</evidence>
<name>A0ABQ3I8P1_9BACT</name>
<keyword evidence="2" id="KW-1185">Reference proteome</keyword>
<dbReference type="EMBL" id="BNAG01000004">
    <property type="protein sequence ID" value="GHE73741.1"/>
    <property type="molecule type" value="Genomic_DNA"/>
</dbReference>
<dbReference type="Proteomes" id="UP000658258">
    <property type="component" value="Unassembled WGS sequence"/>
</dbReference>
<comment type="caution">
    <text evidence="1">The sequence shown here is derived from an EMBL/GenBank/DDBJ whole genome shotgun (WGS) entry which is preliminary data.</text>
</comment>
<evidence type="ECO:0000313" key="2">
    <source>
        <dbReference type="Proteomes" id="UP000658258"/>
    </source>
</evidence>
<sequence>MGYKPVYATDNDASIRLEEARPIVNGGQIYLKGNLLLINETGEGIHLIDNTDPEAPQNRGFLKILGAENMAMKDGTLYVNQFMSVLAIDVNDLNNIRVLSEHESILNREDLNVAVPPGTGYYFECADPKKGRVVGWQLTTINNPKCYR</sequence>
<proteinExistence type="predicted"/>
<accession>A0ABQ3I8P1</accession>
<gene>
    <name evidence="1" type="ORF">GCM10011340_33130</name>
</gene>